<feature type="region of interest" description="Disordered" evidence="1">
    <location>
        <begin position="217"/>
        <end position="293"/>
    </location>
</feature>
<keyword evidence="3" id="KW-1185">Reference proteome</keyword>
<dbReference type="Proteomes" id="UP000319731">
    <property type="component" value="Unassembled WGS sequence"/>
</dbReference>
<feature type="compositionally biased region" description="Low complexity" evidence="1">
    <location>
        <begin position="271"/>
        <end position="281"/>
    </location>
</feature>
<gene>
    <name evidence="2" type="ORF">SmJEL517_g00403</name>
</gene>
<name>A0A507CF39_9FUNG</name>
<comment type="caution">
    <text evidence="2">The sequence shown here is derived from an EMBL/GenBank/DDBJ whole genome shotgun (WGS) entry which is preliminary data.</text>
</comment>
<feature type="compositionally biased region" description="Basic and acidic residues" evidence="1">
    <location>
        <begin position="175"/>
        <end position="185"/>
    </location>
</feature>
<evidence type="ECO:0000313" key="2">
    <source>
        <dbReference type="EMBL" id="TPX37978.1"/>
    </source>
</evidence>
<dbReference type="RefSeq" id="XP_031027693.1">
    <property type="nucleotide sequence ID" value="XM_031166332.1"/>
</dbReference>
<dbReference type="GeneID" id="42001629"/>
<dbReference type="EMBL" id="QEAO01000001">
    <property type="protein sequence ID" value="TPX37978.1"/>
    <property type="molecule type" value="Genomic_DNA"/>
</dbReference>
<feature type="compositionally biased region" description="Polar residues" evidence="1">
    <location>
        <begin position="157"/>
        <end position="174"/>
    </location>
</feature>
<evidence type="ECO:0000256" key="1">
    <source>
        <dbReference type="SAM" id="MobiDB-lite"/>
    </source>
</evidence>
<feature type="region of interest" description="Disordered" evidence="1">
    <location>
        <begin position="108"/>
        <end position="201"/>
    </location>
</feature>
<proteinExistence type="predicted"/>
<feature type="compositionally biased region" description="Polar residues" evidence="1">
    <location>
        <begin position="128"/>
        <end position="142"/>
    </location>
</feature>
<feature type="compositionally biased region" description="Low complexity" evidence="1">
    <location>
        <begin position="187"/>
        <end position="197"/>
    </location>
</feature>
<feature type="compositionally biased region" description="Basic and acidic residues" evidence="1">
    <location>
        <begin position="79"/>
        <end position="92"/>
    </location>
</feature>
<protein>
    <submittedName>
        <fullName evidence="2">Uncharacterized protein</fullName>
    </submittedName>
</protein>
<sequence>MNISNSRSLTSLSNLSNGLASPPPRQHLGTSGSSRNIKLLADTLDKVERSLELSEGRIDKARQVASRTSYEDVSFMPGEEARHSKSGNDGRLGKFGSRSVNDIAHLANKSPRTSPFGSSYGIERLGRGSTTSQKSPRTSVGSLTAIDPSKSKKDTIQDVTSRLTDPNNFPSATRSRLEQAAKEKTYNSNGSLNSLSGKTSAKADEVVKRLTDPKNFTGVARSQADDKKDGEGYVNGYVHPSTNDKEKMRTQGKISFFNGNNPPMASEPAAERALPVAPAAATNSPQAGIATWL</sequence>
<evidence type="ECO:0000313" key="3">
    <source>
        <dbReference type="Proteomes" id="UP000319731"/>
    </source>
</evidence>
<feature type="region of interest" description="Disordered" evidence="1">
    <location>
        <begin position="62"/>
        <end position="96"/>
    </location>
</feature>
<feature type="region of interest" description="Disordered" evidence="1">
    <location>
        <begin position="1"/>
        <end position="34"/>
    </location>
</feature>
<organism evidence="2 3">
    <name type="scientific">Synchytrium microbalum</name>
    <dbReference type="NCBI Taxonomy" id="1806994"/>
    <lineage>
        <taxon>Eukaryota</taxon>
        <taxon>Fungi</taxon>
        <taxon>Fungi incertae sedis</taxon>
        <taxon>Chytridiomycota</taxon>
        <taxon>Chytridiomycota incertae sedis</taxon>
        <taxon>Chytridiomycetes</taxon>
        <taxon>Synchytriales</taxon>
        <taxon>Synchytriaceae</taxon>
        <taxon>Synchytrium</taxon>
    </lineage>
</organism>
<dbReference type="OrthoDB" id="2160758at2759"/>
<feature type="compositionally biased region" description="Low complexity" evidence="1">
    <location>
        <begin position="1"/>
        <end position="20"/>
    </location>
</feature>
<dbReference type="AlphaFoldDB" id="A0A507CF39"/>
<reference evidence="2 3" key="1">
    <citation type="journal article" date="2019" name="Sci. Rep.">
        <title>Comparative genomics of chytrid fungi reveal insights into the obligate biotrophic and pathogenic lifestyle of Synchytrium endobioticum.</title>
        <authorList>
            <person name="van de Vossenberg B.T.L.H."/>
            <person name="Warris S."/>
            <person name="Nguyen H.D.T."/>
            <person name="van Gent-Pelzer M.P.E."/>
            <person name="Joly D.L."/>
            <person name="van de Geest H.C."/>
            <person name="Bonants P.J.M."/>
            <person name="Smith D.S."/>
            <person name="Levesque C.A."/>
            <person name="van der Lee T.A.J."/>
        </authorList>
    </citation>
    <scope>NUCLEOTIDE SEQUENCE [LARGE SCALE GENOMIC DNA]</scope>
    <source>
        <strain evidence="2 3">JEL517</strain>
    </source>
</reference>
<accession>A0A507CF39</accession>